<sequence>MIRLALALLVCSLAGCAGQAAYSVKPFYSPDLKKMVCCEAVVSSSRDIATVTVDAVKTGDDYQIHFSESGVSSSAPISANTAAVSAVAGAVTSAANAAVKFSIKP</sequence>
<comment type="caution">
    <text evidence="2">The sequence shown here is derived from an EMBL/GenBank/DDBJ whole genome shotgun (WGS) entry which is preliminary data.</text>
</comment>
<proteinExistence type="predicted"/>
<evidence type="ECO:0000313" key="2">
    <source>
        <dbReference type="EMBL" id="NPT59129.1"/>
    </source>
</evidence>
<dbReference type="PROSITE" id="PS51257">
    <property type="entry name" value="PROKAR_LIPOPROTEIN"/>
    <property type="match status" value="1"/>
</dbReference>
<dbReference type="Proteomes" id="UP000655523">
    <property type="component" value="Unassembled WGS sequence"/>
</dbReference>
<organism evidence="2 3">
    <name type="scientific">Paraburkholderia elongata</name>
    <dbReference type="NCBI Taxonomy" id="2675747"/>
    <lineage>
        <taxon>Bacteria</taxon>
        <taxon>Pseudomonadati</taxon>
        <taxon>Pseudomonadota</taxon>
        <taxon>Betaproteobacteria</taxon>
        <taxon>Burkholderiales</taxon>
        <taxon>Burkholderiaceae</taxon>
        <taxon>Paraburkholderia</taxon>
    </lineage>
</organism>
<keyword evidence="3" id="KW-1185">Reference proteome</keyword>
<reference evidence="2 3" key="1">
    <citation type="submission" date="2019-11" db="EMBL/GenBank/DDBJ databases">
        <title>Metabolism of dissolved organic matter in forest soils.</title>
        <authorList>
            <person name="Cyle K.T."/>
            <person name="Wilhelm R.C."/>
            <person name="Martinez C.E."/>
        </authorList>
    </citation>
    <scope>NUCLEOTIDE SEQUENCE [LARGE SCALE GENOMIC DNA]</scope>
    <source>
        <strain evidence="2 3">5N</strain>
    </source>
</reference>
<accession>A0A972SLD9</accession>
<feature type="signal peptide" evidence="1">
    <location>
        <begin position="1"/>
        <end position="20"/>
    </location>
</feature>
<dbReference type="EMBL" id="WOEZ01000185">
    <property type="protein sequence ID" value="NPT59129.1"/>
    <property type="molecule type" value="Genomic_DNA"/>
</dbReference>
<dbReference type="AlphaFoldDB" id="A0A972SLD9"/>
<dbReference type="RefSeq" id="WP_172172189.1">
    <property type="nucleotide sequence ID" value="NZ_WOEZ01000185.1"/>
</dbReference>
<evidence type="ECO:0000256" key="1">
    <source>
        <dbReference type="SAM" id="SignalP"/>
    </source>
</evidence>
<feature type="chain" id="PRO_5037973896" description="Lipoprotein" evidence="1">
    <location>
        <begin position="21"/>
        <end position="105"/>
    </location>
</feature>
<protein>
    <recommendedName>
        <fullName evidence="4">Lipoprotein</fullName>
    </recommendedName>
</protein>
<evidence type="ECO:0000313" key="3">
    <source>
        <dbReference type="Proteomes" id="UP000655523"/>
    </source>
</evidence>
<gene>
    <name evidence="2" type="ORF">GNZ13_32360</name>
</gene>
<keyword evidence="1" id="KW-0732">Signal</keyword>
<evidence type="ECO:0008006" key="4">
    <source>
        <dbReference type="Google" id="ProtNLM"/>
    </source>
</evidence>
<name>A0A972SLD9_9BURK</name>